<evidence type="ECO:0000259" key="1">
    <source>
        <dbReference type="Pfam" id="PF13401"/>
    </source>
</evidence>
<dbReference type="Pfam" id="PF13401">
    <property type="entry name" value="AAA_22"/>
    <property type="match status" value="1"/>
</dbReference>
<proteinExistence type="predicted"/>
<dbReference type="AlphaFoldDB" id="A0A1A9EYD3"/>
<reference evidence="3" key="1">
    <citation type="submission" date="2016-05" db="EMBL/GenBank/DDBJ databases">
        <authorList>
            <person name="Baek K."/>
            <person name="Yang S.-J."/>
        </authorList>
    </citation>
    <scope>NUCLEOTIDE SEQUENCE [LARGE SCALE GENOMIC DNA]</scope>
    <source>
        <strain evidence="3">ST58-10</strain>
    </source>
</reference>
<dbReference type="NCBIfam" id="TIGR03015">
    <property type="entry name" value="pepcterm_ATPase"/>
    <property type="match status" value="1"/>
</dbReference>
<reference evidence="2 3" key="2">
    <citation type="journal article" date="2018" name="Int. J. Syst. Evol. Microbiol.">
        <title>Marinobacterium aestuarii sp. nov., a benzene-degrading marine bacterium isolated from estuary sediment.</title>
        <authorList>
            <person name="Bae S.S."/>
            <person name="Jung J."/>
            <person name="Chung D."/>
            <person name="Baek K."/>
        </authorList>
    </citation>
    <scope>NUCLEOTIDE SEQUENCE [LARGE SCALE GENOMIC DNA]</scope>
    <source>
        <strain evidence="2 3">ST58-10</strain>
    </source>
</reference>
<dbReference type="SUPFAM" id="SSF52540">
    <property type="entry name" value="P-loop containing nucleoside triphosphate hydrolases"/>
    <property type="match status" value="1"/>
</dbReference>
<dbReference type="EMBL" id="CP015839">
    <property type="protein sequence ID" value="ANG62513.1"/>
    <property type="molecule type" value="Genomic_DNA"/>
</dbReference>
<dbReference type="InterPro" id="IPR052026">
    <property type="entry name" value="ExeA_AAA_ATPase_DNA-bind"/>
</dbReference>
<accession>A0A1A9EYD3</accession>
<protein>
    <submittedName>
        <fullName evidence="2">ATPase</fullName>
    </submittedName>
</protein>
<dbReference type="PANTHER" id="PTHR35894:SF1">
    <property type="entry name" value="PHOSPHORIBULOKINASE _ URIDINE KINASE FAMILY"/>
    <property type="match status" value="1"/>
</dbReference>
<dbReference type="InterPro" id="IPR017466">
    <property type="entry name" value="XrtA-assoc_ATPase-like"/>
</dbReference>
<keyword evidence="3" id="KW-1185">Reference proteome</keyword>
<feature type="domain" description="ORC1/DEAH AAA+ ATPase" evidence="1">
    <location>
        <begin position="41"/>
        <end position="170"/>
    </location>
</feature>
<evidence type="ECO:0000313" key="2">
    <source>
        <dbReference type="EMBL" id="ANG62513.1"/>
    </source>
</evidence>
<dbReference type="InterPro" id="IPR027417">
    <property type="entry name" value="P-loop_NTPase"/>
</dbReference>
<dbReference type="GO" id="GO:0016887">
    <property type="term" value="F:ATP hydrolysis activity"/>
    <property type="evidence" value="ECO:0007669"/>
    <property type="project" value="InterPro"/>
</dbReference>
<organism evidence="2 3">
    <name type="scientific">Marinobacterium aestuarii</name>
    <dbReference type="NCBI Taxonomy" id="1821621"/>
    <lineage>
        <taxon>Bacteria</taxon>
        <taxon>Pseudomonadati</taxon>
        <taxon>Pseudomonadota</taxon>
        <taxon>Gammaproteobacteria</taxon>
        <taxon>Oceanospirillales</taxon>
        <taxon>Oceanospirillaceae</taxon>
        <taxon>Marinobacterium</taxon>
    </lineage>
</organism>
<dbReference type="Proteomes" id="UP000078070">
    <property type="component" value="Chromosome"/>
</dbReference>
<dbReference type="OrthoDB" id="9780149at2"/>
<dbReference type="InterPro" id="IPR049945">
    <property type="entry name" value="AAA_22"/>
</dbReference>
<dbReference type="Gene3D" id="3.40.50.300">
    <property type="entry name" value="P-loop containing nucleotide triphosphate hydrolases"/>
    <property type="match status" value="1"/>
</dbReference>
<gene>
    <name evidence="2" type="ORF">A8C75_08435</name>
</gene>
<name>A0A1A9EYD3_9GAMM</name>
<dbReference type="PANTHER" id="PTHR35894">
    <property type="entry name" value="GENERAL SECRETION PATHWAY PROTEIN A-RELATED"/>
    <property type="match status" value="1"/>
</dbReference>
<dbReference type="RefSeq" id="WP_067380696.1">
    <property type="nucleotide sequence ID" value="NZ_CP015839.1"/>
</dbReference>
<dbReference type="STRING" id="1821621.A8C75_08435"/>
<sequence length="342" mass="39114">MYTSYFGFTAKPFQLSPATEFFFTSKSHKRALSYLHYGLSQGEGFIVITGEIGTGKTTLMRKLWSTIDRDNLVIAQLVTTKLEADDLLRMICSAFGLPAENKPKAVLLQQFQDFLQSAHQAKKRVLLLVDEAQNLSASAIEELRMLSNFQVKDTPLMQSFLLGQPELRTIIQDPDMEQFRQRVIAAFHLQPLSEVEVKAYILWRLGVAGWTENPGFCDGAFKEIYRYTKGIPRKINVFCDRLLLLCFLEEFTMVDENTVTTVAEELAEEFSPLLSHRQPPPTEGNTDLLLASITSDVSELQRKIILINKYLSIMVNEKVELLKDLDKKLKQEVDRTLEDYER</sequence>
<evidence type="ECO:0000313" key="3">
    <source>
        <dbReference type="Proteomes" id="UP000078070"/>
    </source>
</evidence>
<dbReference type="KEGG" id="mars:A8C75_08435"/>